<dbReference type="FunFam" id="3.30.160.60:FF:000065">
    <property type="entry name" value="B-cell CLL/lymphoma 6, member B"/>
    <property type="match status" value="1"/>
</dbReference>
<sequence length="1053" mass="115996">MTSTGGTQQLSVPQTQNSAYSCTHCGLLFESSTSLQVHMHYQHENQSRWGASPNTIISTSAPSSTTPTDTETNNNQPIGKHHIKAMSPHQNTIAAADSSGGDNNNPPTPQPPHDTGTPHSYQSGGPNSPYGSSNPPVISPPNDIHHSSYPATYPSYEGLYYHNLDYGQSVHHQQEYKQTVPSSRYQPYNNSQTSNSQVPTTNSSVQINNNGLSPRVVSSTSPTHTSASPSQNSNALLHIPPGQPTPSPSPKQCDKCGVVCETDGQLIEHSQVAHSHSDGHIVNGNGIGHIKTENIEQNYPPFAHQHHHHHHYNVKEEPSSDILDLDSQKMVYPPHPDGVLPPMHSLHPLQSMQRHQMIWGHPDAHFIPPHPGAYHQTIKPEYPPTPPINTASHMKAPIDGYSPILPPTPVSMKQEYIKSSEYNSGNAVNQSNSLPPASTISKNFTPEIADTGNQLTTSPSDFPSTTTPQENGGQFQRNFEPPSSTHPVGTKSTGWKSNEARRPKTYNCTACNKWFTSSGHLKRHYNTTLHKNAVKSSGQPDPATLPISAHHHPNRDPNYMGKRRSHHQRNQQAQQAQQAQQQAQQQTQNQANNQVTTSVNQQTTLQQQTIPAENSTRSPDYQPQFSLPSFGSSALQQGFQQYSGSANIHNASGNGQAGSSLQVASQLRGLQLLSNSNLSMDHHQAHHHLQQQEPQLMEHISTIISSTQPQSTIMQSPVTNSINNLTDPQQYQHLDTNTNIPSDYRIITTTEELNYHNTIGNLRTSHDSQHLSINDSNDEDLNDDQYSILQPLPSIHPHPGHYMTSYDQIVSRYTGGVAYTGDMPPPFSPDMPDQYQQMVTGTTTGTSMSYEDEMMPQSAMAPSSPSISSTGHIQMTILSTSSNISSMDKSSSKVSKRSVASAVATSSISEFRCDICDKVFNKSCYLTQHNKTFHVGEKPFKCHRCGKRFPCDASHEEHVAKHDGDKPFKCVQCPKAFNHKTDLRRHMCLHSGSKPYTCELCGKGFIRKDHMVKHTETHTKKKGNGSKKPKNGKKRLSSLSLLPDSNDSMHASD</sequence>
<keyword evidence="7" id="KW-0539">Nucleus</keyword>
<feature type="compositionally biased region" description="Low complexity" evidence="9">
    <location>
        <begin position="456"/>
        <end position="468"/>
    </location>
</feature>
<feature type="compositionally biased region" description="Polar residues" evidence="9">
    <location>
        <begin position="609"/>
        <end position="631"/>
    </location>
</feature>
<evidence type="ECO:0000256" key="7">
    <source>
        <dbReference type="ARBA" id="ARBA00023242"/>
    </source>
</evidence>
<dbReference type="GO" id="GO:0003700">
    <property type="term" value="F:DNA-binding transcription factor activity"/>
    <property type="evidence" value="ECO:0007669"/>
    <property type="project" value="TreeGrafter"/>
</dbReference>
<feature type="compositionally biased region" description="Polar residues" evidence="9">
    <location>
        <begin position="1043"/>
        <end position="1053"/>
    </location>
</feature>
<feature type="region of interest" description="Disordered" evidence="9">
    <location>
        <begin position="172"/>
        <end position="250"/>
    </location>
</feature>
<accession>A0A9N9WZ96</accession>
<dbReference type="FunFam" id="3.30.160.60:FF:000448">
    <property type="entry name" value="RE1-silencing transcription factor A"/>
    <property type="match status" value="1"/>
</dbReference>
<dbReference type="AlphaFoldDB" id="A0A9N9WZ96"/>
<dbReference type="PROSITE" id="PS50157">
    <property type="entry name" value="ZINC_FINGER_C2H2_2"/>
    <property type="match status" value="6"/>
</dbReference>
<dbReference type="GO" id="GO:0008270">
    <property type="term" value="F:zinc ion binding"/>
    <property type="evidence" value="ECO:0007669"/>
    <property type="project" value="UniProtKB-KW"/>
</dbReference>
<feature type="domain" description="C2H2-type" evidence="10">
    <location>
        <begin position="911"/>
        <end position="939"/>
    </location>
</feature>
<evidence type="ECO:0000313" key="11">
    <source>
        <dbReference type="EMBL" id="CAG9809692.1"/>
    </source>
</evidence>
<organism evidence="11 12">
    <name type="scientific">Chironomus riparius</name>
    <dbReference type="NCBI Taxonomy" id="315576"/>
    <lineage>
        <taxon>Eukaryota</taxon>
        <taxon>Metazoa</taxon>
        <taxon>Ecdysozoa</taxon>
        <taxon>Arthropoda</taxon>
        <taxon>Hexapoda</taxon>
        <taxon>Insecta</taxon>
        <taxon>Pterygota</taxon>
        <taxon>Neoptera</taxon>
        <taxon>Endopterygota</taxon>
        <taxon>Diptera</taxon>
        <taxon>Nematocera</taxon>
        <taxon>Chironomoidea</taxon>
        <taxon>Chironomidae</taxon>
        <taxon>Chironominae</taxon>
        <taxon>Chironomus</taxon>
    </lineage>
</organism>
<reference evidence="11" key="2">
    <citation type="submission" date="2022-10" db="EMBL/GenBank/DDBJ databases">
        <authorList>
            <consortium name="ENA_rothamsted_submissions"/>
            <consortium name="culmorum"/>
            <person name="King R."/>
        </authorList>
    </citation>
    <scope>NUCLEOTIDE SEQUENCE</scope>
</reference>
<evidence type="ECO:0000256" key="6">
    <source>
        <dbReference type="ARBA" id="ARBA00023125"/>
    </source>
</evidence>
<dbReference type="PANTHER" id="PTHR24404:SF106">
    <property type="entry name" value="C2H2-TYPE DOMAIN-CONTAINING PROTEIN"/>
    <property type="match status" value="1"/>
</dbReference>
<evidence type="ECO:0000259" key="10">
    <source>
        <dbReference type="PROSITE" id="PS50157"/>
    </source>
</evidence>
<keyword evidence="3" id="KW-0677">Repeat</keyword>
<feature type="domain" description="C2H2-type" evidence="10">
    <location>
        <begin position="20"/>
        <end position="48"/>
    </location>
</feature>
<dbReference type="EMBL" id="OU895879">
    <property type="protein sequence ID" value="CAG9809692.1"/>
    <property type="molecule type" value="Genomic_DNA"/>
</dbReference>
<dbReference type="InterPro" id="IPR050589">
    <property type="entry name" value="Ikaros_C2H2-ZF"/>
</dbReference>
<dbReference type="OrthoDB" id="8117402at2759"/>
<gene>
    <name evidence="11" type="ORF">CHIRRI_LOCUS12512</name>
</gene>
<dbReference type="Gene3D" id="3.30.160.60">
    <property type="entry name" value="Classic Zinc Finger"/>
    <property type="match status" value="5"/>
</dbReference>
<evidence type="ECO:0000256" key="9">
    <source>
        <dbReference type="SAM" id="MobiDB-lite"/>
    </source>
</evidence>
<evidence type="ECO:0000256" key="2">
    <source>
        <dbReference type="ARBA" id="ARBA00022723"/>
    </source>
</evidence>
<evidence type="ECO:0000256" key="3">
    <source>
        <dbReference type="ARBA" id="ARBA00022737"/>
    </source>
</evidence>
<evidence type="ECO:0000256" key="4">
    <source>
        <dbReference type="ARBA" id="ARBA00022771"/>
    </source>
</evidence>
<dbReference type="PROSITE" id="PS00028">
    <property type="entry name" value="ZINC_FINGER_C2H2_1"/>
    <property type="match status" value="7"/>
</dbReference>
<dbReference type="InterPro" id="IPR013087">
    <property type="entry name" value="Znf_C2H2_type"/>
</dbReference>
<comment type="subcellular location">
    <subcellularLocation>
        <location evidence="1">Nucleus</location>
    </subcellularLocation>
</comment>
<dbReference type="Pfam" id="PF00096">
    <property type="entry name" value="zf-C2H2"/>
    <property type="match status" value="2"/>
</dbReference>
<evidence type="ECO:0000256" key="5">
    <source>
        <dbReference type="ARBA" id="ARBA00022833"/>
    </source>
</evidence>
<dbReference type="GO" id="GO:0005634">
    <property type="term" value="C:nucleus"/>
    <property type="evidence" value="ECO:0007669"/>
    <property type="project" value="UniProtKB-SubCell"/>
</dbReference>
<dbReference type="InterPro" id="IPR036236">
    <property type="entry name" value="Znf_C2H2_sf"/>
</dbReference>
<keyword evidence="5" id="KW-0862">Zinc</keyword>
<dbReference type="InterPro" id="IPR022755">
    <property type="entry name" value="Znf_C2H2_jaz"/>
</dbReference>
<feature type="compositionally biased region" description="Basic residues" evidence="9">
    <location>
        <begin position="1019"/>
        <end position="1036"/>
    </location>
</feature>
<feature type="compositionally biased region" description="Low complexity" evidence="9">
    <location>
        <begin position="213"/>
        <end position="230"/>
    </location>
</feature>
<dbReference type="SMART" id="SM00355">
    <property type="entry name" value="ZnF_C2H2"/>
    <property type="match status" value="7"/>
</dbReference>
<keyword evidence="2" id="KW-0479">Metal-binding</keyword>
<evidence type="ECO:0000313" key="12">
    <source>
        <dbReference type="Proteomes" id="UP001153620"/>
    </source>
</evidence>
<dbReference type="SUPFAM" id="SSF57667">
    <property type="entry name" value="beta-beta-alpha zinc fingers"/>
    <property type="match status" value="3"/>
</dbReference>
<feature type="domain" description="C2H2-type" evidence="10">
    <location>
        <begin position="968"/>
        <end position="995"/>
    </location>
</feature>
<feature type="compositionally biased region" description="Low complexity" evidence="9">
    <location>
        <begin position="52"/>
        <end position="77"/>
    </location>
</feature>
<feature type="domain" description="C2H2-type" evidence="10">
    <location>
        <begin position="506"/>
        <end position="535"/>
    </location>
</feature>
<dbReference type="FunFam" id="3.30.160.60:FF:000446">
    <property type="entry name" value="Zinc finger protein"/>
    <property type="match status" value="1"/>
</dbReference>
<feature type="domain" description="C2H2-type" evidence="10">
    <location>
        <begin position="940"/>
        <end position="967"/>
    </location>
</feature>
<evidence type="ECO:0000256" key="8">
    <source>
        <dbReference type="PROSITE-ProRule" id="PRU00042"/>
    </source>
</evidence>
<keyword evidence="4 8" id="KW-0863">Zinc-finger</keyword>
<feature type="domain" description="C2H2-type" evidence="10">
    <location>
        <begin position="996"/>
        <end position="1023"/>
    </location>
</feature>
<feature type="compositionally biased region" description="Low complexity" evidence="9">
    <location>
        <begin position="120"/>
        <end position="136"/>
    </location>
</feature>
<dbReference type="PANTHER" id="PTHR24404">
    <property type="entry name" value="ZINC FINGER PROTEIN"/>
    <property type="match status" value="1"/>
</dbReference>
<proteinExistence type="predicted"/>
<feature type="compositionally biased region" description="Polar residues" evidence="9">
    <location>
        <begin position="469"/>
        <end position="496"/>
    </location>
</feature>
<feature type="compositionally biased region" description="Low complexity" evidence="9">
    <location>
        <begin position="570"/>
        <end position="608"/>
    </location>
</feature>
<name>A0A9N9WZ96_9DIPT</name>
<feature type="compositionally biased region" description="Polar residues" evidence="9">
    <location>
        <begin position="176"/>
        <end position="212"/>
    </location>
</feature>
<keyword evidence="6" id="KW-0238">DNA-binding</keyword>
<keyword evidence="12" id="KW-1185">Reference proteome</keyword>
<feature type="region of interest" description="Disordered" evidence="9">
    <location>
        <begin position="423"/>
        <end position="499"/>
    </location>
</feature>
<evidence type="ECO:0000256" key="1">
    <source>
        <dbReference type="ARBA" id="ARBA00004123"/>
    </source>
</evidence>
<dbReference type="GO" id="GO:0000978">
    <property type="term" value="F:RNA polymerase II cis-regulatory region sequence-specific DNA binding"/>
    <property type="evidence" value="ECO:0007669"/>
    <property type="project" value="TreeGrafter"/>
</dbReference>
<feature type="compositionally biased region" description="Polar residues" evidence="9">
    <location>
        <begin position="423"/>
        <end position="444"/>
    </location>
</feature>
<dbReference type="Pfam" id="PF12171">
    <property type="entry name" value="zf-C2H2_jaz"/>
    <property type="match status" value="1"/>
</dbReference>
<feature type="region of interest" description="Disordered" evidence="9">
    <location>
        <begin position="49"/>
        <end position="149"/>
    </location>
</feature>
<reference evidence="11" key="1">
    <citation type="submission" date="2022-01" db="EMBL/GenBank/DDBJ databases">
        <authorList>
            <person name="King R."/>
        </authorList>
    </citation>
    <scope>NUCLEOTIDE SEQUENCE</scope>
</reference>
<dbReference type="Proteomes" id="UP001153620">
    <property type="component" value="Chromosome 3"/>
</dbReference>
<dbReference type="GO" id="GO:0006357">
    <property type="term" value="P:regulation of transcription by RNA polymerase II"/>
    <property type="evidence" value="ECO:0007669"/>
    <property type="project" value="TreeGrafter"/>
</dbReference>
<protein>
    <recommendedName>
        <fullName evidence="10">C2H2-type domain-containing protein</fullName>
    </recommendedName>
</protein>
<feature type="region of interest" description="Disordered" evidence="9">
    <location>
        <begin position="532"/>
        <end position="631"/>
    </location>
</feature>
<feature type="region of interest" description="Disordered" evidence="9">
    <location>
        <begin position="1014"/>
        <end position="1053"/>
    </location>
</feature>